<dbReference type="Proteomes" id="UP000007151">
    <property type="component" value="Unassembled WGS sequence"/>
</dbReference>
<proteinExistence type="predicted"/>
<comment type="caution">
    <text evidence="2">The sequence shown here is derived from an EMBL/GenBank/DDBJ whole genome shotgun (WGS) entry which is preliminary data.</text>
</comment>
<dbReference type="AlphaFoldDB" id="A0A212FKC0"/>
<dbReference type="KEGG" id="dpl:KGM_207433"/>
<name>A0A212FKC0_DANPL</name>
<dbReference type="EMBL" id="AGBW02008081">
    <property type="protein sequence ID" value="OWR54182.1"/>
    <property type="molecule type" value="Genomic_DNA"/>
</dbReference>
<evidence type="ECO:0000256" key="1">
    <source>
        <dbReference type="SAM" id="MobiDB-lite"/>
    </source>
</evidence>
<sequence>MPTGSSRSAALSQAGPAPALPRPALLALVMQALHASDEDSFIGQWVELLRTRKSELLINLPMYASKVTNHRSCIAFKFTQSSPARSVLNDECSVQCDDQSRGPLGHAHRVQPVRRAEPGRARARAATTSAAGPRDASAARQRRGQFHRSVGGVTPYTEIGITNCKTMNSSSGVK</sequence>
<keyword evidence="3" id="KW-1185">Reference proteome</keyword>
<accession>A0A212FKC0</accession>
<evidence type="ECO:0000313" key="3">
    <source>
        <dbReference type="Proteomes" id="UP000007151"/>
    </source>
</evidence>
<organism evidence="2 3">
    <name type="scientific">Danaus plexippus plexippus</name>
    <dbReference type="NCBI Taxonomy" id="278856"/>
    <lineage>
        <taxon>Eukaryota</taxon>
        <taxon>Metazoa</taxon>
        <taxon>Ecdysozoa</taxon>
        <taxon>Arthropoda</taxon>
        <taxon>Hexapoda</taxon>
        <taxon>Insecta</taxon>
        <taxon>Pterygota</taxon>
        <taxon>Neoptera</taxon>
        <taxon>Endopterygota</taxon>
        <taxon>Lepidoptera</taxon>
        <taxon>Glossata</taxon>
        <taxon>Ditrysia</taxon>
        <taxon>Papilionoidea</taxon>
        <taxon>Nymphalidae</taxon>
        <taxon>Danainae</taxon>
        <taxon>Danaini</taxon>
        <taxon>Danaina</taxon>
        <taxon>Danaus</taxon>
        <taxon>Danaus</taxon>
    </lineage>
</organism>
<evidence type="ECO:0000313" key="2">
    <source>
        <dbReference type="EMBL" id="OWR54182.1"/>
    </source>
</evidence>
<feature type="compositionally biased region" description="Low complexity" evidence="1">
    <location>
        <begin position="124"/>
        <end position="134"/>
    </location>
</feature>
<protein>
    <submittedName>
        <fullName evidence="2">Uncharacterized protein</fullName>
    </submittedName>
</protein>
<reference evidence="2 3" key="1">
    <citation type="journal article" date="2011" name="Cell">
        <title>The monarch butterfly genome yields insights into long-distance migration.</title>
        <authorList>
            <person name="Zhan S."/>
            <person name="Merlin C."/>
            <person name="Boore J.L."/>
            <person name="Reppert S.M."/>
        </authorList>
    </citation>
    <scope>NUCLEOTIDE SEQUENCE [LARGE SCALE GENOMIC DNA]</scope>
    <source>
        <strain evidence="2">F-2</strain>
    </source>
</reference>
<dbReference type="InParanoid" id="A0A212FKC0"/>
<feature type="region of interest" description="Disordered" evidence="1">
    <location>
        <begin position="112"/>
        <end position="151"/>
    </location>
</feature>
<gene>
    <name evidence="2" type="ORF">KGM_207433</name>
</gene>